<dbReference type="AlphaFoldDB" id="A0A0K1Q4M8"/>
<evidence type="ECO:0000313" key="1">
    <source>
        <dbReference type="EMBL" id="AKV00688.1"/>
    </source>
</evidence>
<protein>
    <submittedName>
        <fullName evidence="1">Uncharacterized protein</fullName>
    </submittedName>
</protein>
<reference evidence="1 2" key="1">
    <citation type="submission" date="2015-08" db="EMBL/GenBank/DDBJ databases">
        <authorList>
            <person name="Babu N.S."/>
            <person name="Beckwith C.J."/>
            <person name="Beseler K.G."/>
            <person name="Brison A."/>
            <person name="Carone J.V."/>
            <person name="Caskin T.P."/>
            <person name="Diamond M."/>
            <person name="Durham M.E."/>
            <person name="Foxe J.M."/>
            <person name="Go M."/>
            <person name="Henderson B.A."/>
            <person name="Jones I.B."/>
            <person name="McGettigan J.A."/>
            <person name="Micheletti S.J."/>
            <person name="Nasrallah M.E."/>
            <person name="Ortiz D."/>
            <person name="Piller C.R."/>
            <person name="Privatt S.R."/>
            <person name="Schneider S.L."/>
            <person name="Sharp S."/>
            <person name="Smith T.C."/>
            <person name="Stanton J.D."/>
            <person name="Ullery H.E."/>
            <person name="Wilson R.J."/>
            <person name="Serrano M.G."/>
            <person name="Buck G."/>
            <person name="Lee V."/>
            <person name="Wang Y."/>
            <person name="Carvalho R."/>
            <person name="Voegtly L."/>
            <person name="Shi R."/>
            <person name="Duckworth R."/>
            <person name="Johnson A."/>
            <person name="Loviza R."/>
            <person name="Walstead R."/>
            <person name="Shah Z."/>
            <person name="Kiflezghi M."/>
            <person name="Wade K."/>
            <person name="Ball S.L."/>
            <person name="Bradley K.W."/>
            <person name="Asai D.J."/>
            <person name="Bowman C.A."/>
            <person name="Russell D.A."/>
            <person name="Pope W.H."/>
            <person name="Jacobs-Sera D."/>
            <person name="Hendrix R.W."/>
            <person name="Hatfull G.F."/>
        </authorList>
    </citation>
    <scope>NUCLEOTIDE SEQUENCE [LARGE SCALE GENOMIC DNA]</scope>
    <source>
        <strain evidence="1 2">DSM 27648</strain>
    </source>
</reference>
<accession>A0A0K1Q4M8</accession>
<proteinExistence type="predicted"/>
<evidence type="ECO:0000313" key="2">
    <source>
        <dbReference type="Proteomes" id="UP000064967"/>
    </source>
</evidence>
<name>A0A0K1Q4M8_9BACT</name>
<dbReference type="KEGG" id="llu:AKJ09_07351"/>
<organism evidence="1 2">
    <name type="scientific">Labilithrix luteola</name>
    <dbReference type="NCBI Taxonomy" id="1391654"/>
    <lineage>
        <taxon>Bacteria</taxon>
        <taxon>Pseudomonadati</taxon>
        <taxon>Myxococcota</taxon>
        <taxon>Polyangia</taxon>
        <taxon>Polyangiales</taxon>
        <taxon>Labilitrichaceae</taxon>
        <taxon>Labilithrix</taxon>
    </lineage>
</organism>
<dbReference type="EMBL" id="CP012333">
    <property type="protein sequence ID" value="AKV00688.1"/>
    <property type="molecule type" value="Genomic_DNA"/>
</dbReference>
<dbReference type="Proteomes" id="UP000064967">
    <property type="component" value="Chromosome"/>
</dbReference>
<keyword evidence="2" id="KW-1185">Reference proteome</keyword>
<gene>
    <name evidence="1" type="ORF">AKJ09_07351</name>
</gene>
<sequence>MPSHERFLFLLAFSFSLLAPSRVFPFRSRERIRQLQEQALGKIRKHMRD</sequence>